<evidence type="ECO:0000313" key="1">
    <source>
        <dbReference type="EMBL" id="KRY62803.1"/>
    </source>
</evidence>
<dbReference type="AlphaFoldDB" id="A0A0V1DP72"/>
<keyword evidence="2" id="KW-1185">Reference proteome</keyword>
<comment type="caution">
    <text evidence="1">The sequence shown here is derived from an EMBL/GenBank/DDBJ whole genome shotgun (WGS) entry which is preliminary data.</text>
</comment>
<name>A0A0V1DP72_TRIPS</name>
<sequence>MRIEQYFWCNKNSAKTNIHRVEIMLAEIIIQKRGKETSSN</sequence>
<organism evidence="1 2">
    <name type="scientific">Trichinella pseudospiralis</name>
    <name type="common">Parasitic roundworm</name>
    <dbReference type="NCBI Taxonomy" id="6337"/>
    <lineage>
        <taxon>Eukaryota</taxon>
        <taxon>Metazoa</taxon>
        <taxon>Ecdysozoa</taxon>
        <taxon>Nematoda</taxon>
        <taxon>Enoplea</taxon>
        <taxon>Dorylaimia</taxon>
        <taxon>Trichinellida</taxon>
        <taxon>Trichinellidae</taxon>
        <taxon>Trichinella</taxon>
    </lineage>
</organism>
<protein>
    <submittedName>
        <fullName evidence="1">Uncharacterized protein</fullName>
    </submittedName>
</protein>
<evidence type="ECO:0000313" key="2">
    <source>
        <dbReference type="Proteomes" id="UP000054995"/>
    </source>
</evidence>
<dbReference type="EMBL" id="JYDT01002981">
    <property type="protein sequence ID" value="KRY62803.1"/>
    <property type="molecule type" value="Genomic_DNA"/>
</dbReference>
<accession>A0A0V1DP72</accession>
<dbReference type="Proteomes" id="UP000054995">
    <property type="component" value="Unassembled WGS sequence"/>
</dbReference>
<reference evidence="1 2" key="1">
    <citation type="submission" date="2015-01" db="EMBL/GenBank/DDBJ databases">
        <title>Evolution of Trichinella species and genotypes.</title>
        <authorList>
            <person name="Korhonen P.K."/>
            <person name="Edoardo P."/>
            <person name="Giuseppe L.R."/>
            <person name="Gasser R.B."/>
        </authorList>
    </citation>
    <scope>NUCLEOTIDE SEQUENCE [LARGE SCALE GENOMIC DNA]</scope>
    <source>
        <strain evidence="1">ISS470</strain>
    </source>
</reference>
<gene>
    <name evidence="1" type="ORF">T4D_15218</name>
</gene>
<proteinExistence type="predicted"/>